<protein>
    <recommendedName>
        <fullName evidence="1">Integrase catalytic domain-containing protein</fullName>
    </recommendedName>
</protein>
<sequence>MAAEARAIVAEGLESGITADFGDNMSVAWVKARADRFISGPAVKAAIRDIDPEGVEFRRRKQIRIRKELEAHGPGWMWSADAYDKLQPYGIQVYGIIDAYSRFMIKLFIGHDVHTSVAVQKYYLMAVALYGYPKLTRTDMGVETPLMVECQGQFREAGDKRNLSVGDYHIYGASVHNVRIEGWWSFLRRAQSGQWISLFEGYHQKGWFRKKNRWDIRALQYVYMPIVRKAFRETQEAWNAHTIRSQRNRPYLPTGKPVYLWRSSNAPNYLKKPDKQLLQRLQDEVQSWDHERYLTSEVEVFCYNTLVQNGLPGIIESASARDDTHTIAYLLLREHLERYERRHGFFEDIRSPEGSHEWIARDKERRSGLQNEIEMERRMMLQADYRMRDHVIQE</sequence>
<gene>
    <name evidence="3" type="ORF">DFL_003058</name>
    <name evidence="2" type="ORF">DFL_007010</name>
</gene>
<dbReference type="InterPro" id="IPR058913">
    <property type="entry name" value="Integrase_dom_put"/>
</dbReference>
<feature type="domain" description="Integrase catalytic" evidence="1">
    <location>
        <begin position="70"/>
        <end position="156"/>
    </location>
</feature>
<dbReference type="EMBL" id="SAEB01000009">
    <property type="protein sequence ID" value="RVD82588.1"/>
    <property type="molecule type" value="Genomic_DNA"/>
</dbReference>
<dbReference type="Proteomes" id="UP000283090">
    <property type="component" value="Unassembled WGS sequence"/>
</dbReference>
<dbReference type="VEuPathDB" id="FungiDB:DFL_007010"/>
<accession>A0A437ACA3</accession>
<reference evidence="3 4" key="1">
    <citation type="submission" date="2019-01" db="EMBL/GenBank/DDBJ databases">
        <title>Intercellular communication is required for trap formation in the nematode-trapping fungus Duddingtonia flagrans.</title>
        <authorList>
            <person name="Youssar L."/>
            <person name="Wernet V."/>
            <person name="Hensel N."/>
            <person name="Hildebrandt H.-G."/>
            <person name="Fischer R."/>
        </authorList>
    </citation>
    <scope>NUCLEOTIDE SEQUENCE [LARGE SCALE GENOMIC DNA]</scope>
    <source>
        <strain evidence="3 4">CBS H-5679</strain>
    </source>
</reference>
<dbReference type="AlphaFoldDB" id="A0A437ACA3"/>
<dbReference type="EMBL" id="SAEB01000003">
    <property type="protein sequence ID" value="RVD88893.1"/>
    <property type="molecule type" value="Genomic_DNA"/>
</dbReference>
<dbReference type="PANTHER" id="PTHR46791:SF5">
    <property type="entry name" value="CLR5 DOMAIN-CONTAINING PROTEIN-RELATED"/>
    <property type="match status" value="1"/>
</dbReference>
<evidence type="ECO:0000313" key="2">
    <source>
        <dbReference type="EMBL" id="RVD82588.1"/>
    </source>
</evidence>
<evidence type="ECO:0000313" key="3">
    <source>
        <dbReference type="EMBL" id="RVD88893.1"/>
    </source>
</evidence>
<name>A0A437ACA3_ARTFL</name>
<dbReference type="InterPro" id="IPR001584">
    <property type="entry name" value="Integrase_cat-core"/>
</dbReference>
<proteinExistence type="predicted"/>
<dbReference type="VEuPathDB" id="FungiDB:DFL_003058"/>
<dbReference type="STRING" id="97331.A0A437ACA3"/>
<dbReference type="GeneID" id="93585369"/>
<organism evidence="3 4">
    <name type="scientific">Arthrobotrys flagrans</name>
    <name type="common">Nematode-trapping fungus</name>
    <name type="synonym">Trichothecium flagrans</name>
    <dbReference type="NCBI Taxonomy" id="97331"/>
    <lineage>
        <taxon>Eukaryota</taxon>
        <taxon>Fungi</taxon>
        <taxon>Dikarya</taxon>
        <taxon>Ascomycota</taxon>
        <taxon>Pezizomycotina</taxon>
        <taxon>Orbiliomycetes</taxon>
        <taxon>Orbiliales</taxon>
        <taxon>Orbiliaceae</taxon>
        <taxon>Arthrobotrys</taxon>
    </lineage>
</organism>
<dbReference type="OrthoDB" id="5392716at2759"/>
<keyword evidence="4" id="KW-1185">Reference proteome</keyword>
<evidence type="ECO:0000313" key="4">
    <source>
        <dbReference type="Proteomes" id="UP000283090"/>
    </source>
</evidence>
<evidence type="ECO:0000259" key="1">
    <source>
        <dbReference type="PROSITE" id="PS50994"/>
    </source>
</evidence>
<dbReference type="GO" id="GO:0015074">
    <property type="term" value="P:DNA integration"/>
    <property type="evidence" value="ECO:0007669"/>
    <property type="project" value="InterPro"/>
</dbReference>
<dbReference type="PANTHER" id="PTHR46791">
    <property type="entry name" value="EXPRESSED PROTEIN"/>
    <property type="match status" value="1"/>
</dbReference>
<dbReference type="Pfam" id="PF24764">
    <property type="entry name" value="rva_4"/>
    <property type="match status" value="1"/>
</dbReference>
<dbReference type="RefSeq" id="XP_067494437.1">
    <property type="nucleotide sequence ID" value="XM_067631940.1"/>
</dbReference>
<comment type="caution">
    <text evidence="3">The sequence shown here is derived from an EMBL/GenBank/DDBJ whole genome shotgun (WGS) entry which is preliminary data.</text>
</comment>
<dbReference type="PROSITE" id="PS50994">
    <property type="entry name" value="INTEGRASE"/>
    <property type="match status" value="1"/>
</dbReference>